<organism evidence="3 4">
    <name type="scientific">Tsukamurella pseudospumae</name>
    <dbReference type="NCBI Taxonomy" id="239498"/>
    <lineage>
        <taxon>Bacteria</taxon>
        <taxon>Bacillati</taxon>
        <taxon>Actinomycetota</taxon>
        <taxon>Actinomycetes</taxon>
        <taxon>Mycobacteriales</taxon>
        <taxon>Tsukamurellaceae</taxon>
        <taxon>Tsukamurella</taxon>
    </lineage>
</organism>
<dbReference type="AlphaFoldDB" id="A0A138AUI8"/>
<evidence type="ECO:0000313" key="4">
    <source>
        <dbReference type="Proteomes" id="UP000070258"/>
    </source>
</evidence>
<feature type="region of interest" description="Disordered" evidence="1">
    <location>
        <begin position="183"/>
        <end position="208"/>
    </location>
</feature>
<name>A0A138AUI8_9ACTN</name>
<reference evidence="4" key="1">
    <citation type="submission" date="2016-02" db="EMBL/GenBank/DDBJ databases">
        <authorList>
            <person name="Wen L."/>
            <person name="He K."/>
            <person name="Yang H."/>
        </authorList>
    </citation>
    <scope>NUCLEOTIDE SEQUENCE [LARGE SCALE GENOMIC DNA]</scope>
    <source>
        <strain evidence="4">JCM 15929</strain>
    </source>
</reference>
<dbReference type="EMBL" id="LSRF01000007">
    <property type="protein sequence ID" value="KXP14083.1"/>
    <property type="molecule type" value="Genomic_DNA"/>
</dbReference>
<proteinExistence type="predicted"/>
<evidence type="ECO:0000256" key="1">
    <source>
        <dbReference type="SAM" id="MobiDB-lite"/>
    </source>
</evidence>
<feature type="domain" description="DUF222" evidence="2">
    <location>
        <begin position="41"/>
        <end position="188"/>
    </location>
</feature>
<dbReference type="Pfam" id="PF02720">
    <property type="entry name" value="DUF222"/>
    <property type="match status" value="1"/>
</dbReference>
<evidence type="ECO:0000259" key="2">
    <source>
        <dbReference type="Pfam" id="PF02720"/>
    </source>
</evidence>
<dbReference type="InterPro" id="IPR003870">
    <property type="entry name" value="DUF222"/>
</dbReference>
<comment type="caution">
    <text evidence="3">The sequence shown here is derived from an EMBL/GenBank/DDBJ whole genome shotgun (WGS) entry which is preliminary data.</text>
</comment>
<gene>
    <name evidence="3" type="ORF">AXK60_21575</name>
</gene>
<accession>A0A138AUI8</accession>
<dbReference type="STRING" id="239498.AXK60_21575"/>
<evidence type="ECO:0000313" key="3">
    <source>
        <dbReference type="EMBL" id="KXP14083.1"/>
    </source>
</evidence>
<protein>
    <recommendedName>
        <fullName evidence="2">DUF222 domain-containing protein</fullName>
    </recommendedName>
</protein>
<sequence length="208" mass="22241">MIENTTATEYLAALASFEQAAERLAASNPVMLSSQEVLDGLRRLECAARKVPSSQYWLTEVGIEQGLPGQLGYTGAKEMLIDQLHLAGGEAQDRIRGARSRAPRQERGYAPEPRLAVLAGAQRDGLLSERHAVAVEKALDKCSRKLADPALHDLEDMLVTAAVGGCTPDDITKLGNRACELLDPTGPNRPPRTSPATANCRSGGRATI</sequence>
<dbReference type="Proteomes" id="UP000070258">
    <property type="component" value="Unassembled WGS sequence"/>
</dbReference>